<protein>
    <submittedName>
        <fullName evidence="2">Uncharacterized protein</fullName>
    </submittedName>
</protein>
<keyword evidence="1" id="KW-0472">Membrane</keyword>
<evidence type="ECO:0000313" key="2">
    <source>
        <dbReference type="EMBL" id="PYH30584.1"/>
    </source>
</evidence>
<keyword evidence="1" id="KW-0812">Transmembrane</keyword>
<dbReference type="AlphaFoldDB" id="A0A318Y9E9"/>
<dbReference type="GeneID" id="37126567"/>
<dbReference type="Proteomes" id="UP000247647">
    <property type="component" value="Unassembled WGS sequence"/>
</dbReference>
<evidence type="ECO:0000256" key="1">
    <source>
        <dbReference type="SAM" id="Phobius"/>
    </source>
</evidence>
<keyword evidence="1" id="KW-1133">Transmembrane helix</keyword>
<reference evidence="2" key="1">
    <citation type="submission" date="2016-12" db="EMBL/GenBank/DDBJ databases">
        <title>The genomes of Aspergillus section Nigri reveals drivers in fungal speciation.</title>
        <authorList>
            <consortium name="DOE Joint Genome Institute"/>
            <person name="Vesth T.C."/>
            <person name="Nybo J."/>
            <person name="Theobald S."/>
            <person name="Brandl J."/>
            <person name="Frisvad J.C."/>
            <person name="Nielsen K.F."/>
            <person name="Lyhne E.K."/>
            <person name="Kogle M.E."/>
            <person name="Kuo A."/>
            <person name="Riley R."/>
            <person name="Clum A."/>
            <person name="Nolan M."/>
            <person name="Lipzen A."/>
            <person name="Salamov A."/>
            <person name="Henrissat B."/>
            <person name="Wiebenga A."/>
            <person name="De Vries R.P."/>
            <person name="Grigoriev I.V."/>
            <person name="Mortensen U.H."/>
            <person name="Andersen M.R."/>
            <person name="Baker S.E."/>
        </authorList>
    </citation>
    <scope>NUCLEOTIDE SEQUENCE [LARGE SCALE GENOMIC DNA]</scope>
    <source>
        <strain evidence="2">CBS 115656</strain>
    </source>
</reference>
<gene>
    <name evidence="2" type="ORF">BO87DRAFT_379689</name>
</gene>
<accession>A0A318Y9E9</accession>
<sequence length="81" mass="9350">MPSTNRRFPPTLPSSFLIGLFIRVISLRHSNKRYMSAMHTSFYKVMIDRAKALTQPSCDISLVIFGSSDRQHNFRIPSTIY</sequence>
<dbReference type="EMBL" id="KZ821479">
    <property type="protein sequence ID" value="PYH30584.1"/>
    <property type="molecule type" value="Genomic_DNA"/>
</dbReference>
<feature type="transmembrane region" description="Helical" evidence="1">
    <location>
        <begin position="12"/>
        <end position="29"/>
    </location>
</feature>
<proteinExistence type="predicted"/>
<name>A0A318Y9E9_ASPNB</name>
<dbReference type="RefSeq" id="XP_025476062.1">
    <property type="nucleotide sequence ID" value="XM_025624111.1"/>
</dbReference>
<keyword evidence="3" id="KW-1185">Reference proteome</keyword>
<organism evidence="2 3">
    <name type="scientific">Aspergillus neoniger (strain CBS 115656)</name>
    <dbReference type="NCBI Taxonomy" id="1448310"/>
    <lineage>
        <taxon>Eukaryota</taxon>
        <taxon>Fungi</taxon>
        <taxon>Dikarya</taxon>
        <taxon>Ascomycota</taxon>
        <taxon>Pezizomycotina</taxon>
        <taxon>Eurotiomycetes</taxon>
        <taxon>Eurotiomycetidae</taxon>
        <taxon>Eurotiales</taxon>
        <taxon>Aspergillaceae</taxon>
        <taxon>Aspergillus</taxon>
        <taxon>Aspergillus subgen. Circumdati</taxon>
    </lineage>
</organism>
<evidence type="ECO:0000313" key="3">
    <source>
        <dbReference type="Proteomes" id="UP000247647"/>
    </source>
</evidence>